<gene>
    <name evidence="2" type="ORF">DWV29_06610</name>
</gene>
<comment type="caution">
    <text evidence="2">The sequence shown here is derived from an EMBL/GenBank/DDBJ whole genome shotgun (WGS) entry which is preliminary data.</text>
</comment>
<dbReference type="Gene3D" id="3.20.20.150">
    <property type="entry name" value="Divalent-metal-dependent TIM barrel enzymes"/>
    <property type="match status" value="1"/>
</dbReference>
<proteinExistence type="predicted"/>
<dbReference type="AlphaFoldDB" id="A0A413FHY4"/>
<accession>A0A413FHY4</accession>
<feature type="domain" description="Xylose isomerase-like TIM barrel" evidence="1">
    <location>
        <begin position="32"/>
        <end position="261"/>
    </location>
</feature>
<dbReference type="Proteomes" id="UP000283880">
    <property type="component" value="Unassembled WGS sequence"/>
</dbReference>
<reference evidence="2 3" key="1">
    <citation type="submission" date="2018-08" db="EMBL/GenBank/DDBJ databases">
        <title>A genome reference for cultivated species of the human gut microbiota.</title>
        <authorList>
            <person name="Zou Y."/>
            <person name="Xue W."/>
            <person name="Luo G."/>
        </authorList>
    </citation>
    <scope>NUCLEOTIDE SEQUENCE [LARGE SCALE GENOMIC DNA]</scope>
    <source>
        <strain evidence="2 3">AF04-15</strain>
    </source>
</reference>
<evidence type="ECO:0000259" key="1">
    <source>
        <dbReference type="Pfam" id="PF01261"/>
    </source>
</evidence>
<dbReference type="InterPro" id="IPR036237">
    <property type="entry name" value="Xyl_isomerase-like_sf"/>
</dbReference>
<evidence type="ECO:0000313" key="3">
    <source>
        <dbReference type="Proteomes" id="UP000283880"/>
    </source>
</evidence>
<keyword evidence="2" id="KW-0413">Isomerase</keyword>
<dbReference type="EMBL" id="QSBM01000004">
    <property type="protein sequence ID" value="RGX30844.1"/>
    <property type="molecule type" value="Genomic_DNA"/>
</dbReference>
<dbReference type="SUPFAM" id="SSF51658">
    <property type="entry name" value="Xylose isomerase-like"/>
    <property type="match status" value="1"/>
</dbReference>
<dbReference type="GO" id="GO:0016853">
    <property type="term" value="F:isomerase activity"/>
    <property type="evidence" value="ECO:0007669"/>
    <property type="project" value="UniProtKB-KW"/>
</dbReference>
<dbReference type="PANTHER" id="PTHR12110:SF53">
    <property type="entry name" value="BLR5974 PROTEIN"/>
    <property type="match status" value="1"/>
</dbReference>
<dbReference type="RefSeq" id="WP_007708601.1">
    <property type="nucleotide sequence ID" value="NZ_JAWRJJ010000356.1"/>
</dbReference>
<organism evidence="2 3">
    <name type="scientific">Enterocloster asparagiformis</name>
    <dbReference type="NCBI Taxonomy" id="333367"/>
    <lineage>
        <taxon>Bacteria</taxon>
        <taxon>Bacillati</taxon>
        <taxon>Bacillota</taxon>
        <taxon>Clostridia</taxon>
        <taxon>Lachnospirales</taxon>
        <taxon>Lachnospiraceae</taxon>
        <taxon>Enterocloster</taxon>
    </lineage>
</organism>
<protein>
    <submittedName>
        <fullName evidence="2">Sugar phosphate isomerase/epimerase</fullName>
    </submittedName>
</protein>
<evidence type="ECO:0000313" key="2">
    <source>
        <dbReference type="EMBL" id="RGX30844.1"/>
    </source>
</evidence>
<sequence length="271" mass="31019">MAIFVSSLIKGFGQMEEIARWVDGQGRDWLGVELIAFTHDEDYWERLNRLLPTLTCPLTFHGPYIGVEAASPRGTADYDHMVDSYRRVCGLAAKYGVRHIVFHYTQKGVTEEERFRAQTVSRENIRTVLDIGREFGVEIVVENLPFPASDQPLFDNEEYAGLYREMPDLAGIIDVGHARLTGLDMEAMLADWGSRIHAYHFHNNDGVRDCHNRLDDGVIDYRALAALYRKYTPDARIVLEYEPHAWVSEERLAQDIRLVRELYIVAAAGCR</sequence>
<name>A0A413FHY4_9FIRM</name>
<dbReference type="InterPro" id="IPR013022">
    <property type="entry name" value="Xyl_isomerase-like_TIM-brl"/>
</dbReference>
<dbReference type="Pfam" id="PF01261">
    <property type="entry name" value="AP_endonuc_2"/>
    <property type="match status" value="1"/>
</dbReference>
<dbReference type="OrthoDB" id="9801960at2"/>
<dbReference type="PANTHER" id="PTHR12110">
    <property type="entry name" value="HYDROXYPYRUVATE ISOMERASE"/>
    <property type="match status" value="1"/>
</dbReference>
<dbReference type="InterPro" id="IPR050312">
    <property type="entry name" value="IolE/XylAMocC-like"/>
</dbReference>